<comment type="catalytic activity">
    <reaction evidence="8">
        <text>5-[(5-phospho-1-deoxy-D-ribulos-1-ylimino)methylamino]-1-(5-phospho-beta-D-ribosyl)imidazole-4-carboxamide + L-glutamine = D-erythro-1-(imidazol-4-yl)glycerol 3-phosphate + 5-amino-1-(5-phospho-beta-D-ribosyl)imidazole-4-carboxamide + L-glutamate + H(+)</text>
        <dbReference type="Rhea" id="RHEA:24793"/>
        <dbReference type="ChEBI" id="CHEBI:15378"/>
        <dbReference type="ChEBI" id="CHEBI:29985"/>
        <dbReference type="ChEBI" id="CHEBI:58278"/>
        <dbReference type="ChEBI" id="CHEBI:58359"/>
        <dbReference type="ChEBI" id="CHEBI:58475"/>
        <dbReference type="ChEBI" id="CHEBI:58525"/>
        <dbReference type="EC" id="4.3.2.10"/>
    </reaction>
</comment>
<evidence type="ECO:0000256" key="9">
    <source>
        <dbReference type="ARBA" id="ARBA00049534"/>
    </source>
</evidence>
<dbReference type="CDD" id="cd01748">
    <property type="entry name" value="GATase1_IGP_Synthase"/>
    <property type="match status" value="1"/>
</dbReference>
<feature type="active site" evidence="10">
    <location>
        <position position="176"/>
    </location>
</feature>
<dbReference type="Pfam" id="PF00117">
    <property type="entry name" value="GATase"/>
    <property type="match status" value="1"/>
</dbReference>
<evidence type="ECO:0000313" key="13">
    <source>
        <dbReference type="Proteomes" id="UP000381693"/>
    </source>
</evidence>
<keyword evidence="13" id="KW-1185">Reference proteome</keyword>
<dbReference type="Proteomes" id="UP000381693">
    <property type="component" value="Unassembled WGS sequence"/>
</dbReference>
<evidence type="ECO:0000256" key="3">
    <source>
        <dbReference type="ARBA" id="ARBA00022605"/>
    </source>
</evidence>
<dbReference type="NCBIfam" id="TIGR01855">
    <property type="entry name" value="IMP_synth_hisH"/>
    <property type="match status" value="1"/>
</dbReference>
<comment type="catalytic activity">
    <reaction evidence="9">
        <text>L-glutamine + H2O = L-glutamate + NH4(+)</text>
        <dbReference type="Rhea" id="RHEA:15889"/>
        <dbReference type="ChEBI" id="CHEBI:15377"/>
        <dbReference type="ChEBI" id="CHEBI:28938"/>
        <dbReference type="ChEBI" id="CHEBI:29985"/>
        <dbReference type="ChEBI" id="CHEBI:58359"/>
        <dbReference type="EC" id="3.5.1.2"/>
    </reaction>
</comment>
<evidence type="ECO:0000256" key="5">
    <source>
        <dbReference type="ARBA" id="ARBA00022962"/>
    </source>
</evidence>
<organism evidence="12 13">
    <name type="scientific">Methylacidimicrobium cyclopophantes</name>
    <dbReference type="NCBI Taxonomy" id="1041766"/>
    <lineage>
        <taxon>Bacteria</taxon>
        <taxon>Pseudomonadati</taxon>
        <taxon>Verrucomicrobiota</taxon>
        <taxon>Methylacidimicrobium</taxon>
    </lineage>
</organism>
<dbReference type="Gene3D" id="3.40.50.880">
    <property type="match status" value="1"/>
</dbReference>
<reference evidence="12" key="1">
    <citation type="submission" date="2019-09" db="EMBL/GenBank/DDBJ databases">
        <authorList>
            <person name="Cremers G."/>
        </authorList>
    </citation>
    <scope>NUCLEOTIDE SEQUENCE [LARGE SCALE GENOMIC DNA]</scope>
    <source>
        <strain evidence="12">3B</strain>
    </source>
</reference>
<dbReference type="EMBL" id="CABFUZ020000195">
    <property type="protein sequence ID" value="VVM07776.1"/>
    <property type="molecule type" value="Genomic_DNA"/>
</dbReference>
<dbReference type="InterPro" id="IPR017926">
    <property type="entry name" value="GATASE"/>
</dbReference>
<accession>A0A5E6MF84</accession>
<comment type="pathway">
    <text evidence="1">Amino-acid biosynthesis; L-histidine biosynthesis; L-histidine from 5-phospho-alpha-D-ribose 1-diphosphate: step 5/9.</text>
</comment>
<keyword evidence="7 12" id="KW-0456">Lyase</keyword>
<evidence type="ECO:0000256" key="1">
    <source>
        <dbReference type="ARBA" id="ARBA00005091"/>
    </source>
</evidence>
<dbReference type="EC" id="4.3.2.10" evidence="12"/>
<dbReference type="PIRSF" id="PIRSF000495">
    <property type="entry name" value="Amidotransf_hisH"/>
    <property type="match status" value="1"/>
</dbReference>
<feature type="active site" evidence="10">
    <location>
        <position position="174"/>
    </location>
</feature>
<dbReference type="GO" id="GO:0004359">
    <property type="term" value="F:glutaminase activity"/>
    <property type="evidence" value="ECO:0007669"/>
    <property type="project" value="UniProtKB-EC"/>
</dbReference>
<evidence type="ECO:0000259" key="11">
    <source>
        <dbReference type="Pfam" id="PF00117"/>
    </source>
</evidence>
<comment type="subunit">
    <text evidence="2">Heterodimer of HisH and HisF.</text>
</comment>
<dbReference type="PANTHER" id="PTHR42701">
    <property type="entry name" value="IMIDAZOLE GLYCEROL PHOSPHATE SYNTHASE SUBUNIT HISH"/>
    <property type="match status" value="1"/>
</dbReference>
<evidence type="ECO:0000256" key="4">
    <source>
        <dbReference type="ARBA" id="ARBA00022801"/>
    </source>
</evidence>
<evidence type="ECO:0000256" key="7">
    <source>
        <dbReference type="ARBA" id="ARBA00023239"/>
    </source>
</evidence>
<comment type="caution">
    <text evidence="12">The sequence shown here is derived from an EMBL/GenBank/DDBJ whole genome shotgun (WGS) entry which is preliminary data.</text>
</comment>
<dbReference type="AlphaFoldDB" id="A0A5E6MF84"/>
<name>A0A5E6MF84_9BACT</name>
<evidence type="ECO:0000313" key="12">
    <source>
        <dbReference type="EMBL" id="VVM07776.1"/>
    </source>
</evidence>
<feature type="active site" description="Nucleophile" evidence="10">
    <location>
        <position position="71"/>
    </location>
</feature>
<dbReference type="OrthoDB" id="9807137at2"/>
<dbReference type="SUPFAM" id="SSF52317">
    <property type="entry name" value="Class I glutamine amidotransferase-like"/>
    <property type="match status" value="1"/>
</dbReference>
<dbReference type="UniPathway" id="UPA00031">
    <property type="reaction ID" value="UER00010"/>
</dbReference>
<evidence type="ECO:0000256" key="10">
    <source>
        <dbReference type="PIRSR" id="PIRSR000495-1"/>
    </source>
</evidence>
<dbReference type="PROSITE" id="PS51273">
    <property type="entry name" value="GATASE_TYPE_1"/>
    <property type="match status" value="1"/>
</dbReference>
<evidence type="ECO:0000256" key="6">
    <source>
        <dbReference type="ARBA" id="ARBA00023102"/>
    </source>
</evidence>
<keyword evidence="4" id="KW-0378">Hydrolase</keyword>
<dbReference type="InterPro" id="IPR010139">
    <property type="entry name" value="Imidazole-glycPsynth_HisH"/>
</dbReference>
<evidence type="ECO:0000256" key="8">
    <source>
        <dbReference type="ARBA" id="ARBA00047838"/>
    </source>
</evidence>
<feature type="domain" description="Glutamine amidotransferase" evidence="11">
    <location>
        <begin position="31"/>
        <end position="189"/>
    </location>
</feature>
<dbReference type="RefSeq" id="WP_142525753.1">
    <property type="nucleotide sequence ID" value="NZ_CABFUZ020000195.1"/>
</dbReference>
<gene>
    <name evidence="12" type="primary">hisH</name>
    <name evidence="12" type="ORF">MAMC_01818</name>
</gene>
<dbReference type="GO" id="GO:0000105">
    <property type="term" value="P:L-histidine biosynthetic process"/>
    <property type="evidence" value="ECO:0007669"/>
    <property type="project" value="UniProtKB-UniPathway"/>
</dbReference>
<dbReference type="InterPro" id="IPR029062">
    <property type="entry name" value="Class_I_gatase-like"/>
</dbReference>
<dbReference type="PANTHER" id="PTHR42701:SF1">
    <property type="entry name" value="IMIDAZOLE GLYCEROL PHOSPHATE SYNTHASE SUBUNIT HISH"/>
    <property type="match status" value="1"/>
</dbReference>
<dbReference type="GO" id="GO:0000107">
    <property type="term" value="F:imidazoleglycerol-phosphate synthase activity"/>
    <property type="evidence" value="ECO:0007669"/>
    <property type="project" value="RHEA"/>
</dbReference>
<keyword evidence="3" id="KW-0028">Amino-acid biosynthesis</keyword>
<dbReference type="GO" id="GO:0016829">
    <property type="term" value="F:lyase activity"/>
    <property type="evidence" value="ECO:0007669"/>
    <property type="project" value="UniProtKB-KW"/>
</dbReference>
<sequence>MGNLRSVEKALAFVGATPRRVRSPDELAEVAGVVLPGVGAFGDCAVRLAQTGLWSPLRDWASSGKPFLGICLGYQLLFEESEESPGVPGFGLIPGKVIRFPERVGKVPQIGWNTIRIVRESEFTYDIRSGEFVYFVHSYFPLPRDPEWTALETDYGVPFASGVHRAALFAVQFHPEKSQRVGLRLMANFVEVTARREAALSSSS</sequence>
<dbReference type="PROSITE" id="PS51274">
    <property type="entry name" value="GATASE_COBBQ"/>
    <property type="match status" value="1"/>
</dbReference>
<proteinExistence type="predicted"/>
<protein>
    <submittedName>
        <fullName evidence="12">Glutamine amidotransferase</fullName>
        <ecNumber evidence="12">4.3.2.10</ecNumber>
    </submittedName>
</protein>
<keyword evidence="6" id="KW-0368">Histidine biosynthesis</keyword>
<evidence type="ECO:0000256" key="2">
    <source>
        <dbReference type="ARBA" id="ARBA00011152"/>
    </source>
</evidence>
<keyword evidence="5 12" id="KW-0315">Glutamine amidotransferase</keyword>